<name>A0A2G1WDI2_9BACT</name>
<dbReference type="AlphaFoldDB" id="A0A2G1WDI2"/>
<dbReference type="EMBL" id="NIZW01000001">
    <property type="protein sequence ID" value="PHQ36870.1"/>
    <property type="molecule type" value="Genomic_DNA"/>
</dbReference>
<keyword evidence="2" id="KW-1185">Reference proteome</keyword>
<proteinExistence type="predicted"/>
<evidence type="ECO:0000313" key="1">
    <source>
        <dbReference type="EMBL" id="PHQ36870.1"/>
    </source>
</evidence>
<comment type="caution">
    <text evidence="1">The sequence shown here is derived from an EMBL/GenBank/DDBJ whole genome shotgun (WGS) entry which is preliminary data.</text>
</comment>
<gene>
    <name evidence="1" type="ORF">CEE69_00275</name>
</gene>
<evidence type="ECO:0000313" key="2">
    <source>
        <dbReference type="Proteomes" id="UP000225740"/>
    </source>
</evidence>
<organism evidence="1 2">
    <name type="scientific">Rhodopirellula bahusiensis</name>
    <dbReference type="NCBI Taxonomy" id="2014065"/>
    <lineage>
        <taxon>Bacteria</taxon>
        <taxon>Pseudomonadati</taxon>
        <taxon>Planctomycetota</taxon>
        <taxon>Planctomycetia</taxon>
        <taxon>Pirellulales</taxon>
        <taxon>Pirellulaceae</taxon>
        <taxon>Rhodopirellula</taxon>
    </lineage>
</organism>
<protein>
    <submittedName>
        <fullName evidence="1">Uncharacterized protein</fullName>
    </submittedName>
</protein>
<sequence>MGGSVCLESRLRSGRDFWFAICRIRIGIGVEIEAIGPFVLSLRALRVLRGFKICYDDLTIDSSTPVVPAWKAVR</sequence>
<dbReference type="Proteomes" id="UP000225740">
    <property type="component" value="Unassembled WGS sequence"/>
</dbReference>
<accession>A0A2G1WDI2</accession>
<reference evidence="1 2" key="1">
    <citation type="submission" date="2017-06" db="EMBL/GenBank/DDBJ databases">
        <title>Description of Rhodopirellula bahusiensis sp. nov.</title>
        <authorList>
            <person name="Kizina J."/>
            <person name="Harder J."/>
        </authorList>
    </citation>
    <scope>NUCLEOTIDE SEQUENCE [LARGE SCALE GENOMIC DNA]</scope>
    <source>
        <strain evidence="1 2">SWK21</strain>
    </source>
</reference>